<dbReference type="RefSeq" id="WP_251593707.1">
    <property type="nucleotide sequence ID" value="NZ_JAMLJI010000003.1"/>
</dbReference>
<evidence type="ECO:0000313" key="3">
    <source>
        <dbReference type="Proteomes" id="UP001269375"/>
    </source>
</evidence>
<dbReference type="EMBL" id="JARWAO010000007">
    <property type="protein sequence ID" value="MDR5896914.1"/>
    <property type="molecule type" value="Genomic_DNA"/>
</dbReference>
<feature type="chain" id="PRO_5045331130" evidence="1">
    <location>
        <begin position="21"/>
        <end position="194"/>
    </location>
</feature>
<reference evidence="2 3" key="1">
    <citation type="submission" date="2023-04" db="EMBL/GenBank/DDBJ databases">
        <title>A long-awaited taxogenomic arrangement of the family Halomonadaceae.</title>
        <authorList>
            <person name="De La Haba R."/>
            <person name="Chuvochina M."/>
            <person name="Wittouck S."/>
            <person name="Arahal D.R."/>
            <person name="Sanchez-Porro C."/>
            <person name="Hugenholtz P."/>
            <person name="Ventosa A."/>
        </authorList>
    </citation>
    <scope>NUCLEOTIDE SEQUENCE [LARGE SCALE GENOMIC DNA]</scope>
    <source>
        <strain evidence="2 3">DSM 22428</strain>
    </source>
</reference>
<evidence type="ECO:0000313" key="2">
    <source>
        <dbReference type="EMBL" id="MDR5896914.1"/>
    </source>
</evidence>
<comment type="caution">
    <text evidence="2">The sequence shown here is derived from an EMBL/GenBank/DDBJ whole genome shotgun (WGS) entry which is preliminary data.</text>
</comment>
<keyword evidence="1" id="KW-0732">Signal</keyword>
<evidence type="ECO:0000256" key="1">
    <source>
        <dbReference type="SAM" id="SignalP"/>
    </source>
</evidence>
<dbReference type="PANTHER" id="PTHR37691">
    <property type="entry name" value="BLR3518 PROTEIN"/>
    <property type="match status" value="1"/>
</dbReference>
<dbReference type="InterPro" id="IPR003787">
    <property type="entry name" value="Sulphur_relay_DsrE/F-like"/>
</dbReference>
<accession>A0ABU1GXY2</accession>
<dbReference type="InterPro" id="IPR027396">
    <property type="entry name" value="DsrEFH-like"/>
</dbReference>
<protein>
    <submittedName>
        <fullName evidence="2">DsrE family protein</fullName>
    </submittedName>
</protein>
<dbReference type="Pfam" id="PF02635">
    <property type="entry name" value="DsrE"/>
    <property type="match status" value="1"/>
</dbReference>
<sequence length="194" mass="20748">MTFLKKYAIIIAMAVLAALAIITAANVEHSGASHESPKLSHSLIEQYGGTFPRPDAAEQPELDKTYKVIFDVVSPVKDATKPHGGLERVARAVNIFGDAGVPLDHLDFVVIVHSKAAPSIFNADTYEAREGAKNPNTGLIQALTDAGIKVIVCGQTLNHLRLEDDQVDSNVIIAPAALSTLAIYGNKGYAYEQL</sequence>
<name>A0ABU1GXY2_9GAMM</name>
<dbReference type="Gene3D" id="3.40.1260.10">
    <property type="entry name" value="DsrEFH-like"/>
    <property type="match status" value="1"/>
</dbReference>
<feature type="signal peptide" evidence="1">
    <location>
        <begin position="1"/>
        <end position="20"/>
    </location>
</feature>
<dbReference type="Proteomes" id="UP001269375">
    <property type="component" value="Unassembled WGS sequence"/>
</dbReference>
<keyword evidence="3" id="KW-1185">Reference proteome</keyword>
<organism evidence="2 3">
    <name type="scientific">Larsenimonas suaedae</name>
    <dbReference type="NCBI Taxonomy" id="1851019"/>
    <lineage>
        <taxon>Bacteria</taxon>
        <taxon>Pseudomonadati</taxon>
        <taxon>Pseudomonadota</taxon>
        <taxon>Gammaproteobacteria</taxon>
        <taxon>Oceanospirillales</taxon>
        <taxon>Halomonadaceae</taxon>
        <taxon>Larsenimonas</taxon>
    </lineage>
</organism>
<dbReference type="SUPFAM" id="SSF75169">
    <property type="entry name" value="DsrEFH-like"/>
    <property type="match status" value="1"/>
</dbReference>
<dbReference type="PANTHER" id="PTHR37691:SF1">
    <property type="entry name" value="BLR3518 PROTEIN"/>
    <property type="match status" value="1"/>
</dbReference>
<proteinExistence type="predicted"/>
<gene>
    <name evidence="2" type="ORF">QC825_12630</name>
</gene>